<evidence type="ECO:0000313" key="2">
    <source>
        <dbReference type="EMBL" id="MBU5677459.1"/>
    </source>
</evidence>
<evidence type="ECO:0000313" key="3">
    <source>
        <dbReference type="Proteomes" id="UP000779508"/>
    </source>
</evidence>
<dbReference type="InterPro" id="IPR007393">
    <property type="entry name" value="YlxR_dom"/>
</dbReference>
<reference evidence="2 3" key="1">
    <citation type="submission" date="2021-06" db="EMBL/GenBank/DDBJ databases">
        <authorList>
            <person name="Sun Q."/>
            <person name="Li D."/>
        </authorList>
    </citation>
    <scope>NUCLEOTIDE SEQUENCE [LARGE SCALE GENOMIC DNA]</scope>
    <source>
        <strain evidence="2 3">MSJ-5</strain>
    </source>
</reference>
<comment type="caution">
    <text evidence="2">The sequence shown here is derived from an EMBL/GenBank/DDBJ whole genome shotgun (WGS) entry which is preliminary data.</text>
</comment>
<dbReference type="Pfam" id="PF04296">
    <property type="entry name" value="YlxR"/>
    <property type="match status" value="1"/>
</dbReference>
<dbReference type="PANTHER" id="PTHR34215">
    <property type="entry name" value="BLL0784 PROTEIN"/>
    <property type="match status" value="1"/>
</dbReference>
<gene>
    <name evidence="2" type="ORF">KQI88_13635</name>
</gene>
<dbReference type="Proteomes" id="UP000779508">
    <property type="component" value="Unassembled WGS sequence"/>
</dbReference>
<evidence type="ECO:0000259" key="1">
    <source>
        <dbReference type="Pfam" id="PF04296"/>
    </source>
</evidence>
<dbReference type="NCBIfam" id="NF047356">
    <property type="entry name" value="RNA_bind_RnpM"/>
    <property type="match status" value="1"/>
</dbReference>
<organism evidence="2 3">
    <name type="scientific">Alkaliphilus flagellatus</name>
    <dbReference type="NCBI Taxonomy" id="2841507"/>
    <lineage>
        <taxon>Bacteria</taxon>
        <taxon>Bacillati</taxon>
        <taxon>Bacillota</taxon>
        <taxon>Clostridia</taxon>
        <taxon>Peptostreptococcales</taxon>
        <taxon>Natronincolaceae</taxon>
        <taxon>Alkaliphilus</taxon>
    </lineage>
</organism>
<dbReference type="RefSeq" id="WP_216418221.1">
    <property type="nucleotide sequence ID" value="NZ_JAHLQK010000005.1"/>
</dbReference>
<protein>
    <submittedName>
        <fullName evidence="2">YlxR family protein</fullName>
    </submittedName>
</protein>
<dbReference type="InterPro" id="IPR037465">
    <property type="entry name" value="YlxR"/>
</dbReference>
<accession>A0ABS6G507</accession>
<proteinExistence type="predicted"/>
<sequence length="92" mass="10562">MKNKKIPLRKCLGCNEMKPKKELLRVVHNSQGSISVDTIGRAQGRGAYICNSKECFDKAKKTKAFNRAFQSNIPEEIYEDLIKELVINEYKN</sequence>
<keyword evidence="3" id="KW-1185">Reference proteome</keyword>
<dbReference type="PANTHER" id="PTHR34215:SF1">
    <property type="entry name" value="YLXR DOMAIN-CONTAINING PROTEIN"/>
    <property type="match status" value="1"/>
</dbReference>
<feature type="domain" description="YlxR" evidence="1">
    <location>
        <begin position="9"/>
        <end position="82"/>
    </location>
</feature>
<dbReference type="EMBL" id="JAHLQK010000005">
    <property type="protein sequence ID" value="MBU5677459.1"/>
    <property type="molecule type" value="Genomic_DNA"/>
</dbReference>
<dbReference type="CDD" id="cd00279">
    <property type="entry name" value="YlxR"/>
    <property type="match status" value="1"/>
</dbReference>
<name>A0ABS6G507_9FIRM</name>